<name>A0A7T8JZ21_CALRO</name>
<keyword evidence="2" id="KW-1185">Reference proteome</keyword>
<accession>A0A7T8JZ21</accession>
<dbReference type="Proteomes" id="UP000595437">
    <property type="component" value="Chromosome 14"/>
</dbReference>
<dbReference type="EMBL" id="CP045903">
    <property type="protein sequence ID" value="QQP39446.1"/>
    <property type="molecule type" value="Genomic_DNA"/>
</dbReference>
<dbReference type="AlphaFoldDB" id="A0A7T8JZ21"/>
<protein>
    <submittedName>
        <fullName evidence="1">Uncharacterized protein</fullName>
    </submittedName>
</protein>
<proteinExistence type="predicted"/>
<gene>
    <name evidence="1" type="ORF">FKW44_020331</name>
</gene>
<organism evidence="1 2">
    <name type="scientific">Caligus rogercresseyi</name>
    <name type="common">Sea louse</name>
    <dbReference type="NCBI Taxonomy" id="217165"/>
    <lineage>
        <taxon>Eukaryota</taxon>
        <taxon>Metazoa</taxon>
        <taxon>Ecdysozoa</taxon>
        <taxon>Arthropoda</taxon>
        <taxon>Crustacea</taxon>
        <taxon>Multicrustacea</taxon>
        <taxon>Hexanauplia</taxon>
        <taxon>Copepoda</taxon>
        <taxon>Siphonostomatoida</taxon>
        <taxon>Caligidae</taxon>
        <taxon>Caligus</taxon>
    </lineage>
</organism>
<feature type="non-terminal residue" evidence="1">
    <location>
        <position position="54"/>
    </location>
</feature>
<evidence type="ECO:0000313" key="2">
    <source>
        <dbReference type="Proteomes" id="UP000595437"/>
    </source>
</evidence>
<evidence type="ECO:0000313" key="1">
    <source>
        <dbReference type="EMBL" id="QQP39446.1"/>
    </source>
</evidence>
<reference evidence="2" key="1">
    <citation type="submission" date="2021-01" db="EMBL/GenBank/DDBJ databases">
        <title>Caligus Genome Assembly.</title>
        <authorList>
            <person name="Gallardo-Escarate C."/>
        </authorList>
    </citation>
    <scope>NUCLEOTIDE SEQUENCE [LARGE SCALE GENOMIC DNA]</scope>
</reference>
<sequence length="54" mass="6062">VRRIIEGSFNTTISEEDFLSTSSNAKCDAVITKIQFIIYKLRTINDNDLSGILP</sequence>
<dbReference type="OrthoDB" id="6397251at2759"/>
<feature type="non-terminal residue" evidence="1">
    <location>
        <position position="1"/>
    </location>
</feature>